<feature type="transmembrane region" description="Helical" evidence="1">
    <location>
        <begin position="275"/>
        <end position="296"/>
    </location>
</feature>
<dbReference type="RefSeq" id="WP_079640715.1">
    <property type="nucleotide sequence ID" value="NZ_FUZF01000001.1"/>
</dbReference>
<evidence type="ECO:0000313" key="3">
    <source>
        <dbReference type="Proteomes" id="UP000190150"/>
    </source>
</evidence>
<evidence type="ECO:0000256" key="1">
    <source>
        <dbReference type="SAM" id="Phobius"/>
    </source>
</evidence>
<proteinExistence type="predicted"/>
<keyword evidence="1" id="KW-0812">Transmembrane</keyword>
<organism evidence="2 3">
    <name type="scientific">Sphingobacterium nematocida</name>
    <dbReference type="NCBI Taxonomy" id="1513896"/>
    <lineage>
        <taxon>Bacteria</taxon>
        <taxon>Pseudomonadati</taxon>
        <taxon>Bacteroidota</taxon>
        <taxon>Sphingobacteriia</taxon>
        <taxon>Sphingobacteriales</taxon>
        <taxon>Sphingobacteriaceae</taxon>
        <taxon>Sphingobacterium</taxon>
    </lineage>
</organism>
<keyword evidence="1" id="KW-0472">Membrane</keyword>
<sequence length="426" mass="49697">MIKPLVQKLRYSIAYKVILGILNLLLLAIIIFLCNRLYISTPALDVPFAILISLIGLSIFLYYRLIQYSRYVLQWYASLSDQGLRIFDPRKGQLDYYWDTDIVIIESFNLCMVKGHYGSPERMSRTYSGFKISKWLIGHKQIVDSQVAFLVKRQLKHVLLEEIDHTRLIEQSRQAYYRFLTNNKWNMLYLAYYFFRITTVLLVLYVVIFDMFYFTPPIALAICIIVAIQLAISVQYWDLLTVQNSLKQIATCIIAIVAFSFIMFDNVHFKDEKFFFTGGIVFGAVLTLSIFVFVYFYRPRVLTLDRGITLGIFLTYFVLLSLFSGAFLKVGNIVFSEQPSVWEKATAEAPLLLFIMPGSDPDFVEFDNKEWGSHYMGLFFLNWGEIKKSSQRVEFLTYQGRLGIPWMYKNYQRDETAKAKAITDTE</sequence>
<protein>
    <submittedName>
        <fullName evidence="2">Uncharacterized protein</fullName>
    </submittedName>
</protein>
<reference evidence="3" key="1">
    <citation type="submission" date="2017-02" db="EMBL/GenBank/DDBJ databases">
        <authorList>
            <person name="Varghese N."/>
            <person name="Submissions S."/>
        </authorList>
    </citation>
    <scope>NUCLEOTIDE SEQUENCE [LARGE SCALE GENOMIC DNA]</scope>
    <source>
        <strain evidence="3">DSM 24091</strain>
    </source>
</reference>
<keyword evidence="1" id="KW-1133">Transmembrane helix</keyword>
<feature type="transmembrane region" description="Helical" evidence="1">
    <location>
        <begin position="214"/>
        <end position="237"/>
    </location>
</feature>
<evidence type="ECO:0000313" key="2">
    <source>
        <dbReference type="EMBL" id="SKB40906.1"/>
    </source>
</evidence>
<feature type="transmembrane region" description="Helical" evidence="1">
    <location>
        <begin position="187"/>
        <end position="208"/>
    </location>
</feature>
<dbReference type="Proteomes" id="UP000190150">
    <property type="component" value="Unassembled WGS sequence"/>
</dbReference>
<feature type="transmembrane region" description="Helical" evidence="1">
    <location>
        <begin position="44"/>
        <end position="63"/>
    </location>
</feature>
<feature type="transmembrane region" description="Helical" evidence="1">
    <location>
        <begin position="308"/>
        <end position="328"/>
    </location>
</feature>
<feature type="transmembrane region" description="Helical" evidence="1">
    <location>
        <begin position="12"/>
        <end position="38"/>
    </location>
</feature>
<accession>A0A1T5B0Y7</accession>
<name>A0A1T5B0Y7_9SPHI</name>
<feature type="transmembrane region" description="Helical" evidence="1">
    <location>
        <begin position="249"/>
        <end position="269"/>
    </location>
</feature>
<gene>
    <name evidence="2" type="ORF">SAMN05660841_00367</name>
</gene>
<dbReference type="EMBL" id="FUZF01000001">
    <property type="protein sequence ID" value="SKB40906.1"/>
    <property type="molecule type" value="Genomic_DNA"/>
</dbReference>
<dbReference type="OrthoDB" id="714017at2"/>
<dbReference type="AlphaFoldDB" id="A0A1T5B0Y7"/>
<keyword evidence="3" id="KW-1185">Reference proteome</keyword>